<accession>A0A0M6WEA5</accession>
<evidence type="ECO:0000313" key="2">
    <source>
        <dbReference type="Proteomes" id="UP000049472"/>
    </source>
</evidence>
<dbReference type="EMBL" id="CVRQ01000008">
    <property type="protein sequence ID" value="CRL33190.1"/>
    <property type="molecule type" value="Genomic_DNA"/>
</dbReference>
<dbReference type="Proteomes" id="UP000049472">
    <property type="component" value="Unassembled WGS sequence"/>
</dbReference>
<dbReference type="AlphaFoldDB" id="A0A0M6WEA5"/>
<proteinExistence type="predicted"/>
<keyword evidence="2" id="KW-1185">Reference proteome</keyword>
<gene>
    <name evidence="1" type="ORF">T1815_05251</name>
</gene>
<reference evidence="2" key="1">
    <citation type="submission" date="2015-05" db="EMBL/GenBank/DDBJ databases">
        <authorList>
            <consortium name="Pathogen Informatics"/>
        </authorList>
    </citation>
    <scope>NUCLEOTIDE SEQUENCE [LARGE SCALE GENOMIC DNA]</scope>
    <source>
        <strain evidence="2">T1-815</strain>
    </source>
</reference>
<protein>
    <submittedName>
        <fullName evidence="1">Uncharacterized protein</fullName>
    </submittedName>
</protein>
<name>A0A0M6WEA5_9FIRM</name>
<sequence length="101" mass="12166">MIQIDVQKLEEKIHIEYHMSMEAAHERALQVEKRCPKQLYINVYQWIKGDEISDIYIGKYSLPMILDIWKSNDFLRALEVMCELSQGDTEKAEFNIWEMRR</sequence>
<dbReference type="RefSeq" id="WP_055061020.1">
    <property type="nucleotide sequence ID" value="NZ_CVRQ01000008.1"/>
</dbReference>
<organism evidence="1 2">
    <name type="scientific">Agathobacter rectalis</name>
    <dbReference type="NCBI Taxonomy" id="39491"/>
    <lineage>
        <taxon>Bacteria</taxon>
        <taxon>Bacillati</taxon>
        <taxon>Bacillota</taxon>
        <taxon>Clostridia</taxon>
        <taxon>Lachnospirales</taxon>
        <taxon>Lachnospiraceae</taxon>
        <taxon>Agathobacter</taxon>
    </lineage>
</organism>
<evidence type="ECO:0000313" key="1">
    <source>
        <dbReference type="EMBL" id="CRL33190.1"/>
    </source>
</evidence>